<keyword evidence="10" id="KW-1185">Reference proteome</keyword>
<organism evidence="9 10">
    <name type="scientific">Geoalkalibacter ferrihydriticus DSM 17813</name>
    <dbReference type="NCBI Taxonomy" id="1121915"/>
    <lineage>
        <taxon>Bacteria</taxon>
        <taxon>Pseudomonadati</taxon>
        <taxon>Thermodesulfobacteriota</taxon>
        <taxon>Desulfuromonadia</taxon>
        <taxon>Desulfuromonadales</taxon>
        <taxon>Geoalkalibacteraceae</taxon>
        <taxon>Geoalkalibacter</taxon>
    </lineage>
</organism>
<dbReference type="Gene3D" id="3.40.50.850">
    <property type="entry name" value="Isochorismatase-like"/>
    <property type="match status" value="1"/>
</dbReference>
<dbReference type="AlphaFoldDB" id="A0A0C2HQT6"/>
<evidence type="ECO:0000313" key="10">
    <source>
        <dbReference type="Proteomes" id="UP000035068"/>
    </source>
</evidence>
<evidence type="ECO:0000256" key="4">
    <source>
        <dbReference type="ARBA" id="ARBA00022801"/>
    </source>
</evidence>
<gene>
    <name evidence="9" type="ORF">GFER_00370</name>
</gene>
<evidence type="ECO:0000256" key="6">
    <source>
        <dbReference type="ARBA" id="ARBA00039017"/>
    </source>
</evidence>
<dbReference type="RefSeq" id="WP_040095057.1">
    <property type="nucleotide sequence ID" value="NZ_JWJD01000001.1"/>
</dbReference>
<evidence type="ECO:0000256" key="1">
    <source>
        <dbReference type="ARBA" id="ARBA00006336"/>
    </source>
</evidence>
<name>A0A0C2HQT6_9BACT</name>
<dbReference type="Pfam" id="PF00857">
    <property type="entry name" value="Isochorismatase"/>
    <property type="match status" value="1"/>
</dbReference>
<feature type="domain" description="Isochorismatase-like" evidence="8">
    <location>
        <begin position="13"/>
        <end position="188"/>
    </location>
</feature>
<dbReference type="GO" id="GO:0019363">
    <property type="term" value="P:pyridine nucleotide biosynthetic process"/>
    <property type="evidence" value="ECO:0007669"/>
    <property type="project" value="UniProtKB-KW"/>
</dbReference>
<reference evidence="9 10" key="1">
    <citation type="submission" date="2014-12" db="EMBL/GenBank/DDBJ databases">
        <title>Genomes of Geoalkalibacter ferrihydriticus and Geoalkalibacter subterraneus, two haloalkaliphilic metal-reducing members of the Geobacteraceae.</title>
        <authorList>
            <person name="Badalamenti J.P."/>
            <person name="Torres C.I."/>
            <person name="Krajmalnik-Brown R."/>
            <person name="Bond D.R."/>
        </authorList>
    </citation>
    <scope>NUCLEOTIDE SEQUENCE [LARGE SCALE GENOMIC DNA]</scope>
    <source>
        <strain evidence="9 10">DSM 17813</strain>
    </source>
</reference>
<dbReference type="EMBL" id="JWJD01000001">
    <property type="protein sequence ID" value="KIH77260.1"/>
    <property type="molecule type" value="Genomic_DNA"/>
</dbReference>
<dbReference type="GO" id="GO:0046872">
    <property type="term" value="F:metal ion binding"/>
    <property type="evidence" value="ECO:0007669"/>
    <property type="project" value="UniProtKB-KW"/>
</dbReference>
<dbReference type="InterPro" id="IPR000868">
    <property type="entry name" value="Isochorismatase-like_dom"/>
</dbReference>
<proteinExistence type="inferred from homology"/>
<keyword evidence="3" id="KW-0479">Metal-binding</keyword>
<accession>A0A0C2HQT6</accession>
<evidence type="ECO:0000256" key="7">
    <source>
        <dbReference type="ARBA" id="ARBA00043224"/>
    </source>
</evidence>
<evidence type="ECO:0000313" key="9">
    <source>
        <dbReference type="EMBL" id="KIH77260.1"/>
    </source>
</evidence>
<dbReference type="GO" id="GO:0008936">
    <property type="term" value="F:nicotinamidase activity"/>
    <property type="evidence" value="ECO:0007669"/>
    <property type="project" value="UniProtKB-EC"/>
</dbReference>
<keyword evidence="2" id="KW-0662">Pyridine nucleotide biosynthesis</keyword>
<dbReference type="PANTHER" id="PTHR11080">
    <property type="entry name" value="PYRAZINAMIDASE/NICOTINAMIDASE"/>
    <property type="match status" value="1"/>
</dbReference>
<comment type="pathway">
    <text evidence="5">Cofactor biosynthesis; nicotinate biosynthesis; nicotinate from nicotinamide: step 1/1.</text>
</comment>
<protein>
    <recommendedName>
        <fullName evidence="6">nicotinamidase</fullName>
        <ecNumber evidence="6">3.5.1.19</ecNumber>
    </recommendedName>
    <alternativeName>
        <fullName evidence="7">Nicotinamide deamidase</fullName>
    </alternativeName>
</protein>
<evidence type="ECO:0000259" key="8">
    <source>
        <dbReference type="Pfam" id="PF00857"/>
    </source>
</evidence>
<dbReference type="EC" id="3.5.1.19" evidence="6"/>
<evidence type="ECO:0000256" key="2">
    <source>
        <dbReference type="ARBA" id="ARBA00022642"/>
    </source>
</evidence>
<keyword evidence="4" id="KW-0378">Hydrolase</keyword>
<dbReference type="PANTHER" id="PTHR11080:SF2">
    <property type="entry name" value="LD05707P"/>
    <property type="match status" value="1"/>
</dbReference>
<comment type="similarity">
    <text evidence="1">Belongs to the isochorismatase family.</text>
</comment>
<dbReference type="CDD" id="cd01011">
    <property type="entry name" value="nicotinamidase"/>
    <property type="match status" value="1"/>
</dbReference>
<dbReference type="Proteomes" id="UP000035068">
    <property type="component" value="Unassembled WGS sequence"/>
</dbReference>
<evidence type="ECO:0000256" key="3">
    <source>
        <dbReference type="ARBA" id="ARBA00022723"/>
    </source>
</evidence>
<comment type="caution">
    <text evidence="9">The sequence shown here is derived from an EMBL/GenBank/DDBJ whole genome shotgun (WGS) entry which is preliminary data.</text>
</comment>
<dbReference type="InterPro" id="IPR036380">
    <property type="entry name" value="Isochorismatase-like_sf"/>
</dbReference>
<dbReference type="InterPro" id="IPR052347">
    <property type="entry name" value="Isochorismatase_Nicotinamidase"/>
</dbReference>
<evidence type="ECO:0000256" key="5">
    <source>
        <dbReference type="ARBA" id="ARBA00037900"/>
    </source>
</evidence>
<sequence length="190" mass="21130">MTAKIPSFKTGDLLLVIDVQKDFCPGGALPIEKGDEVVPVLNTWMRTARDAGAPVYLSRDWHPKHHMSFEQQGGKWPPHCVQDTDGARFHPHLETPLDAEIVTKGTRFDQDQNSAFDQTGLANWLHQHHIKRIFVGGLAQDVCVLATVLDGRKAGFEMQLIEEATRPVTSEGGQKAIEDMREAGAKILKR</sequence>
<dbReference type="SUPFAM" id="SSF52499">
    <property type="entry name" value="Isochorismatase-like hydrolases"/>
    <property type="match status" value="1"/>
</dbReference>